<organism evidence="2 3">
    <name type="scientific">Aurantiacibacter xanthus</name>
    <dbReference type="NCBI Taxonomy" id="1784712"/>
    <lineage>
        <taxon>Bacteria</taxon>
        <taxon>Pseudomonadati</taxon>
        <taxon>Pseudomonadota</taxon>
        <taxon>Alphaproteobacteria</taxon>
        <taxon>Sphingomonadales</taxon>
        <taxon>Erythrobacteraceae</taxon>
        <taxon>Aurantiacibacter</taxon>
    </lineage>
</organism>
<dbReference type="EMBL" id="QXFM01000141">
    <property type="protein sequence ID" value="RIV80616.1"/>
    <property type="molecule type" value="Genomic_DNA"/>
</dbReference>
<dbReference type="SUPFAM" id="SSF46785">
    <property type="entry name" value="Winged helix' DNA-binding domain"/>
    <property type="match status" value="1"/>
</dbReference>
<dbReference type="PROSITE" id="PS50995">
    <property type="entry name" value="HTH_MARR_2"/>
    <property type="match status" value="1"/>
</dbReference>
<evidence type="ECO:0000313" key="2">
    <source>
        <dbReference type="EMBL" id="RIV80616.1"/>
    </source>
</evidence>
<dbReference type="RefSeq" id="WP_119594734.1">
    <property type="nucleotide sequence ID" value="NZ_QXFM01000141.1"/>
</dbReference>
<dbReference type="InterPro" id="IPR039422">
    <property type="entry name" value="MarR/SlyA-like"/>
</dbReference>
<dbReference type="InterPro" id="IPR036390">
    <property type="entry name" value="WH_DNA-bd_sf"/>
</dbReference>
<dbReference type="Proteomes" id="UP000265366">
    <property type="component" value="Unassembled WGS sequence"/>
</dbReference>
<dbReference type="PANTHER" id="PTHR33164:SF57">
    <property type="entry name" value="MARR-FAMILY TRANSCRIPTIONAL REGULATOR"/>
    <property type="match status" value="1"/>
</dbReference>
<feature type="domain" description="HTH marR-type" evidence="1">
    <location>
        <begin position="12"/>
        <end position="145"/>
    </location>
</feature>
<reference evidence="2 3" key="1">
    <citation type="submission" date="2018-08" db="EMBL/GenBank/DDBJ databases">
        <title>Erythrobacter zhengii sp.nov., a bacterium isolated from deep-sea sediment.</title>
        <authorList>
            <person name="Fang C."/>
            <person name="Wu Y.-H."/>
            <person name="Sun C."/>
            <person name="Wang H."/>
            <person name="Cheng H."/>
            <person name="Meng F.-X."/>
            <person name="Wang C.-S."/>
            <person name="Xu X.-W."/>
        </authorList>
    </citation>
    <scope>NUCLEOTIDE SEQUENCE [LARGE SCALE GENOMIC DNA]</scope>
    <source>
        <strain evidence="2 3">CCTCC AB 2015396</strain>
    </source>
</reference>
<name>A0A3A1NYP3_9SPHN</name>
<dbReference type="AlphaFoldDB" id="A0A3A1NYP3"/>
<dbReference type="GO" id="GO:0006950">
    <property type="term" value="P:response to stress"/>
    <property type="evidence" value="ECO:0007669"/>
    <property type="project" value="TreeGrafter"/>
</dbReference>
<dbReference type="SMART" id="SM00347">
    <property type="entry name" value="HTH_MARR"/>
    <property type="match status" value="1"/>
</dbReference>
<keyword evidence="3" id="KW-1185">Reference proteome</keyword>
<dbReference type="Gene3D" id="1.10.10.10">
    <property type="entry name" value="Winged helix-like DNA-binding domain superfamily/Winged helix DNA-binding domain"/>
    <property type="match status" value="1"/>
</dbReference>
<dbReference type="OrthoDB" id="582199at2"/>
<evidence type="ECO:0000259" key="1">
    <source>
        <dbReference type="PROSITE" id="PS50995"/>
    </source>
</evidence>
<gene>
    <name evidence="2" type="ORF">D2V17_19055</name>
</gene>
<comment type="caution">
    <text evidence="2">The sequence shown here is derived from an EMBL/GenBank/DDBJ whole genome shotgun (WGS) entry which is preliminary data.</text>
</comment>
<evidence type="ECO:0000313" key="3">
    <source>
        <dbReference type="Proteomes" id="UP000265366"/>
    </source>
</evidence>
<protein>
    <submittedName>
        <fullName evidence="2">MarR family transcriptional regulator</fullName>
    </submittedName>
</protein>
<accession>A0A3A1NYP3</accession>
<dbReference type="PANTHER" id="PTHR33164">
    <property type="entry name" value="TRANSCRIPTIONAL REGULATOR, MARR FAMILY"/>
    <property type="match status" value="1"/>
</dbReference>
<dbReference type="Pfam" id="PF12802">
    <property type="entry name" value="MarR_2"/>
    <property type="match status" value="1"/>
</dbReference>
<dbReference type="InterPro" id="IPR036388">
    <property type="entry name" value="WH-like_DNA-bd_sf"/>
</dbReference>
<sequence>MGLPKVWYLFGEDHLPYRILLLARMLERETQNQLMEQFSLSLAEWRLLAIACAMGPCTASDIGGAGGIDRAEISRAMRKLEPKGLVVREADPNHGKRLIISVTPAGTELRARVVAARRRRFRELVQNIPPEERAVLDSAITTMAQAIKDDPVD</sequence>
<dbReference type="InterPro" id="IPR000835">
    <property type="entry name" value="HTH_MarR-typ"/>
</dbReference>
<dbReference type="GO" id="GO:0003700">
    <property type="term" value="F:DNA-binding transcription factor activity"/>
    <property type="evidence" value="ECO:0007669"/>
    <property type="project" value="InterPro"/>
</dbReference>
<proteinExistence type="predicted"/>